<reference evidence="2 3" key="1">
    <citation type="submission" date="2017-12" db="EMBL/GenBank/DDBJ databases">
        <title>Genomic analysis of a novel phage Vp_R1 lytic to Vibrio parahaemolyticus.</title>
        <authorList>
            <person name="Ren H."/>
            <person name="Li Z."/>
        </authorList>
    </citation>
    <scope>NUCLEOTIDE SEQUENCE [LARGE SCALE GENOMIC DNA]</scope>
</reference>
<protein>
    <submittedName>
        <fullName evidence="2">Uncharacterized protein</fullName>
    </submittedName>
</protein>
<evidence type="ECO:0000313" key="2">
    <source>
        <dbReference type="EMBL" id="AUG88501.1"/>
    </source>
</evidence>
<dbReference type="EMBL" id="MG603697">
    <property type="protein sequence ID" value="AUG88501.1"/>
    <property type="molecule type" value="Genomic_DNA"/>
</dbReference>
<evidence type="ECO:0000256" key="1">
    <source>
        <dbReference type="SAM" id="MobiDB-lite"/>
    </source>
</evidence>
<accession>A0A2H5BQ90</accession>
<feature type="region of interest" description="Disordered" evidence="1">
    <location>
        <begin position="88"/>
        <end position="141"/>
    </location>
</feature>
<dbReference type="Proteomes" id="UP000240283">
    <property type="component" value="Segment"/>
</dbReference>
<organism evidence="2 3">
    <name type="scientific">Vibrio phage Vp_R1</name>
    <dbReference type="NCBI Taxonomy" id="2059867"/>
    <lineage>
        <taxon>Viruses</taxon>
        <taxon>Duplodnaviria</taxon>
        <taxon>Heunggongvirae</taxon>
        <taxon>Uroviricota</taxon>
        <taxon>Caudoviricetes</taxon>
        <taxon>Grimontviridae</taxon>
        <taxon>Dalianvirus</taxon>
        <taxon>Dalianvirus R1</taxon>
    </lineage>
</organism>
<proteinExistence type="predicted"/>
<feature type="compositionally biased region" description="Basic and acidic residues" evidence="1">
    <location>
        <begin position="108"/>
        <end position="123"/>
    </location>
</feature>
<keyword evidence="3" id="KW-1185">Reference proteome</keyword>
<gene>
    <name evidence="2" type="ORF">VPR_137</name>
</gene>
<name>A0A2H5BQ90_9CAUD</name>
<evidence type="ECO:0000313" key="3">
    <source>
        <dbReference type="Proteomes" id="UP000240283"/>
    </source>
</evidence>
<sequence length="141" mass="16188">MERLYRQKEVNIKDMTESEVFVNPRHIVAFAIHDDNLVKVDFVNNVSVYLLGDFFTTMARDALDIVPIQYEGENENVELHETEYIDETPLEEPGTVENIPYETTDLSTKAETDTDLEPEQHAGEDDEYEPAENAAVEGEKY</sequence>